<dbReference type="EMBL" id="JAZHRV010000001">
    <property type="protein sequence ID" value="MEH2553608.1"/>
    <property type="molecule type" value="Genomic_DNA"/>
</dbReference>
<keyword evidence="2" id="KW-1003">Cell membrane</keyword>
<keyword evidence="4 7" id="KW-1133">Transmembrane helix</keyword>
<evidence type="ECO:0000256" key="4">
    <source>
        <dbReference type="ARBA" id="ARBA00022989"/>
    </source>
</evidence>
<proteinExistence type="predicted"/>
<accession>A0ABU8B513</accession>
<comment type="caution">
    <text evidence="8">The sequence shown here is derived from an EMBL/GenBank/DDBJ whole genome shotgun (WGS) entry which is preliminary data.</text>
</comment>
<evidence type="ECO:0000256" key="5">
    <source>
        <dbReference type="ARBA" id="ARBA00023136"/>
    </source>
</evidence>
<dbReference type="InterPro" id="IPR017039">
    <property type="entry name" value="Virul_fac_BrkB"/>
</dbReference>
<evidence type="ECO:0000256" key="3">
    <source>
        <dbReference type="ARBA" id="ARBA00022692"/>
    </source>
</evidence>
<feature type="transmembrane region" description="Helical" evidence="7">
    <location>
        <begin position="69"/>
        <end position="90"/>
    </location>
</feature>
<dbReference type="PANTHER" id="PTHR30213:SF0">
    <property type="entry name" value="UPF0761 MEMBRANE PROTEIN YIHY"/>
    <property type="match status" value="1"/>
</dbReference>
<comment type="subcellular location">
    <subcellularLocation>
        <location evidence="1">Cell membrane</location>
        <topology evidence="1">Multi-pass membrane protein</topology>
    </subcellularLocation>
</comment>
<organism evidence="8 9">
    <name type="scientific">Bradyrhizobium algeriense</name>
    <dbReference type="NCBI Taxonomy" id="634784"/>
    <lineage>
        <taxon>Bacteria</taxon>
        <taxon>Pseudomonadati</taxon>
        <taxon>Pseudomonadota</taxon>
        <taxon>Alphaproteobacteria</taxon>
        <taxon>Hyphomicrobiales</taxon>
        <taxon>Nitrobacteraceae</taxon>
        <taxon>Bradyrhizobium</taxon>
    </lineage>
</organism>
<sequence length="129" mass="13849">MGRSLTGAVAVLTLALALVYRYGPSREKPRWRWITWGSALAAFAWIAVSMLFSWYAANFGSFNRTYGSLGAVIGFMTWIWLSAIVILIGAELNAEMEHQTARDTTTGAADPLGARGAGMAGSVGPAQNY</sequence>
<protein>
    <submittedName>
        <fullName evidence="8">YihY family inner membrane protein</fullName>
    </submittedName>
</protein>
<dbReference type="Pfam" id="PF03631">
    <property type="entry name" value="Virul_fac_BrkB"/>
    <property type="match status" value="1"/>
</dbReference>
<dbReference type="RefSeq" id="WP_334478130.1">
    <property type="nucleotide sequence ID" value="NZ_JAZHRV010000001.1"/>
</dbReference>
<evidence type="ECO:0000256" key="1">
    <source>
        <dbReference type="ARBA" id="ARBA00004651"/>
    </source>
</evidence>
<reference evidence="8 9" key="1">
    <citation type="submission" date="2024-02" db="EMBL/GenBank/DDBJ databases">
        <title>Adaptive strategies in a cosmopolitan and abundant soil bacterium.</title>
        <authorList>
            <person name="Carini P."/>
        </authorList>
    </citation>
    <scope>NUCLEOTIDE SEQUENCE [LARGE SCALE GENOMIC DNA]</scope>
    <source>
        <strain evidence="8 9">AZCC 1608</strain>
    </source>
</reference>
<keyword evidence="3 7" id="KW-0812">Transmembrane</keyword>
<evidence type="ECO:0000256" key="2">
    <source>
        <dbReference type="ARBA" id="ARBA00022475"/>
    </source>
</evidence>
<evidence type="ECO:0000256" key="6">
    <source>
        <dbReference type="SAM" id="MobiDB-lite"/>
    </source>
</evidence>
<name>A0ABU8B513_9BRAD</name>
<evidence type="ECO:0000313" key="8">
    <source>
        <dbReference type="EMBL" id="MEH2553608.1"/>
    </source>
</evidence>
<keyword evidence="9" id="KW-1185">Reference proteome</keyword>
<evidence type="ECO:0000313" key="9">
    <source>
        <dbReference type="Proteomes" id="UP001364224"/>
    </source>
</evidence>
<dbReference type="Proteomes" id="UP001364224">
    <property type="component" value="Unassembled WGS sequence"/>
</dbReference>
<feature type="transmembrane region" description="Helical" evidence="7">
    <location>
        <begin position="33"/>
        <end position="57"/>
    </location>
</feature>
<keyword evidence="5 7" id="KW-0472">Membrane</keyword>
<gene>
    <name evidence="8" type="ORF">V1286_001137</name>
</gene>
<dbReference type="PANTHER" id="PTHR30213">
    <property type="entry name" value="INNER MEMBRANE PROTEIN YHJD"/>
    <property type="match status" value="1"/>
</dbReference>
<feature type="region of interest" description="Disordered" evidence="6">
    <location>
        <begin position="103"/>
        <end position="129"/>
    </location>
</feature>
<evidence type="ECO:0000256" key="7">
    <source>
        <dbReference type="SAM" id="Phobius"/>
    </source>
</evidence>